<evidence type="ECO:0000313" key="3">
    <source>
        <dbReference type="Proteomes" id="UP000667802"/>
    </source>
</evidence>
<feature type="coiled-coil region" evidence="1">
    <location>
        <begin position="169"/>
        <end position="196"/>
    </location>
</feature>
<dbReference type="InterPro" id="IPR023401">
    <property type="entry name" value="ODC_N"/>
</dbReference>
<dbReference type="Pfam" id="PF02423">
    <property type="entry name" value="OCD_Mu_crystall"/>
    <property type="match status" value="1"/>
</dbReference>
<dbReference type="NCBIfam" id="TIGR03944">
    <property type="entry name" value="dehyd_SbnB_fam"/>
    <property type="match status" value="1"/>
</dbReference>
<sequence length="346" mass="37784">MKCDDILLLKGDEINTLFKNRNQEILQSVKSAYQVHAQGDSCLPHSNFLRFPNNDKDRIIALPAYLGGEVNTAGIKWIASFPGNLALGMERASAVLILNSAQTGHAQAIMESSIISAKRTAASAALAAQTLRGKQTLSTLGLIGTGLINFETVRFLLTTCPEIKTILIYDLSRERAEQFKGKCQQLSKELEIAIVEDTNTVFEKASLIAFATTATTPHVSDISKCRPGTIILHTSLRDLSAEIILAADNVVDDIDHVCRAQTSIHLAEQKTGNRDFIRCTLGDILNGVASPREDNNKISIFSPFGLGVLDLALGQLAYKLAVEQNLGTKIESFLPVSWLERKEDSY</sequence>
<organism evidence="2 3">
    <name type="scientific">Aetokthonos hydrillicola Thurmond2011</name>
    <dbReference type="NCBI Taxonomy" id="2712845"/>
    <lineage>
        <taxon>Bacteria</taxon>
        <taxon>Bacillati</taxon>
        <taxon>Cyanobacteriota</taxon>
        <taxon>Cyanophyceae</taxon>
        <taxon>Nostocales</taxon>
        <taxon>Hapalosiphonaceae</taxon>
        <taxon>Aetokthonos</taxon>
    </lineage>
</organism>
<dbReference type="GO" id="GO:0019290">
    <property type="term" value="P:siderophore biosynthetic process"/>
    <property type="evidence" value="ECO:0007669"/>
    <property type="project" value="InterPro"/>
</dbReference>
<dbReference type="Gene3D" id="3.30.1780.10">
    <property type="entry name" value="ornithine cyclodeaminase, domain 1"/>
    <property type="match status" value="1"/>
</dbReference>
<dbReference type="SUPFAM" id="SSF51735">
    <property type="entry name" value="NAD(P)-binding Rossmann-fold domains"/>
    <property type="match status" value="1"/>
</dbReference>
<dbReference type="InterPro" id="IPR003462">
    <property type="entry name" value="ODC_Mu_crystall"/>
</dbReference>
<gene>
    <name evidence="2" type="primary">sbnB</name>
    <name evidence="2" type="ORF">G7B40_016930</name>
</gene>
<proteinExistence type="predicted"/>
<dbReference type="RefSeq" id="WP_208338926.1">
    <property type="nucleotide sequence ID" value="NZ_CAWQFN010000334.1"/>
</dbReference>
<evidence type="ECO:0000313" key="2">
    <source>
        <dbReference type="EMBL" id="MDR9896234.1"/>
    </source>
</evidence>
<dbReference type="AlphaFoldDB" id="A0AAP5I7P1"/>
<dbReference type="InterPro" id="IPR023866">
    <property type="entry name" value="SbnB"/>
</dbReference>
<accession>A0AAP5I7P1</accession>
<protein>
    <submittedName>
        <fullName evidence="2">2,3-diaminopropionate biosynthesis protein SbnB</fullName>
    </submittedName>
</protein>
<dbReference type="Gene3D" id="3.40.50.720">
    <property type="entry name" value="NAD(P)-binding Rossmann-like Domain"/>
    <property type="match status" value="1"/>
</dbReference>
<comment type="caution">
    <text evidence="2">The sequence shown here is derived from an EMBL/GenBank/DDBJ whole genome shotgun (WGS) entry which is preliminary data.</text>
</comment>
<keyword evidence="3" id="KW-1185">Reference proteome</keyword>
<dbReference type="EMBL" id="JAALHA020000007">
    <property type="protein sequence ID" value="MDR9896234.1"/>
    <property type="molecule type" value="Genomic_DNA"/>
</dbReference>
<dbReference type="GO" id="GO:0016639">
    <property type="term" value="F:oxidoreductase activity, acting on the CH-NH2 group of donors, NAD or NADP as acceptor"/>
    <property type="evidence" value="ECO:0007669"/>
    <property type="project" value="InterPro"/>
</dbReference>
<dbReference type="PANTHER" id="PTHR13812:SF19">
    <property type="entry name" value="KETIMINE REDUCTASE MU-CRYSTALLIN"/>
    <property type="match status" value="1"/>
</dbReference>
<keyword evidence="1" id="KW-0175">Coiled coil</keyword>
<dbReference type="InterPro" id="IPR036291">
    <property type="entry name" value="NAD(P)-bd_dom_sf"/>
</dbReference>
<name>A0AAP5I7P1_9CYAN</name>
<dbReference type="PANTHER" id="PTHR13812">
    <property type="entry name" value="KETIMINE REDUCTASE MU-CRYSTALLIN"/>
    <property type="match status" value="1"/>
</dbReference>
<dbReference type="Proteomes" id="UP000667802">
    <property type="component" value="Unassembled WGS sequence"/>
</dbReference>
<evidence type="ECO:0000256" key="1">
    <source>
        <dbReference type="SAM" id="Coils"/>
    </source>
</evidence>
<dbReference type="GO" id="GO:0005737">
    <property type="term" value="C:cytoplasm"/>
    <property type="evidence" value="ECO:0007669"/>
    <property type="project" value="TreeGrafter"/>
</dbReference>
<reference evidence="3" key="1">
    <citation type="journal article" date="2021" name="Science">
        <title>Hunting the eagle killer: A cyanobacterial neurotoxin causes vacuolar myelinopathy.</title>
        <authorList>
            <person name="Breinlinger S."/>
            <person name="Phillips T.J."/>
            <person name="Haram B.N."/>
            <person name="Mares J."/>
            <person name="Martinez Yerena J.A."/>
            <person name="Hrouzek P."/>
            <person name="Sobotka R."/>
            <person name="Henderson W.M."/>
            <person name="Schmieder P."/>
            <person name="Williams S.M."/>
            <person name="Lauderdale J.D."/>
            <person name="Wilde H.D."/>
            <person name="Gerrin W."/>
            <person name="Kust A."/>
            <person name="Washington J.W."/>
            <person name="Wagner C."/>
            <person name="Geier B."/>
            <person name="Liebeke M."/>
            <person name="Enke H."/>
            <person name="Niedermeyer T.H.J."/>
            <person name="Wilde S.B."/>
        </authorList>
    </citation>
    <scope>NUCLEOTIDE SEQUENCE [LARGE SCALE GENOMIC DNA]</scope>
    <source>
        <strain evidence="3">Thurmond2011</strain>
    </source>
</reference>
<dbReference type="PIRSF" id="PIRSF001439">
    <property type="entry name" value="CryM"/>
    <property type="match status" value="1"/>
</dbReference>